<evidence type="ECO:0000313" key="3">
    <source>
        <dbReference type="Proteomes" id="UP000032180"/>
    </source>
</evidence>
<dbReference type="Proteomes" id="UP000032180">
    <property type="component" value="Chromosome 11"/>
</dbReference>
<reference evidence="3" key="2">
    <citation type="submission" date="2013-12" db="EMBL/GenBank/DDBJ databases">
        <authorList>
            <person name="Yu Y."/>
            <person name="Lee S."/>
            <person name="de Baynast K."/>
            <person name="Wissotski M."/>
            <person name="Liu L."/>
            <person name="Talag J."/>
            <person name="Goicoechea J."/>
            <person name="Angelova A."/>
            <person name="Jetty R."/>
            <person name="Kudrna D."/>
            <person name="Golser W."/>
            <person name="Rivera L."/>
            <person name="Zhang J."/>
            <person name="Wing R."/>
        </authorList>
    </citation>
    <scope>NUCLEOTIDE SEQUENCE</scope>
</reference>
<evidence type="ECO:0000313" key="2">
    <source>
        <dbReference type="EnsemblPlants" id="LPERR11G10960.1"/>
    </source>
</evidence>
<evidence type="ECO:0000256" key="1">
    <source>
        <dbReference type="SAM" id="MobiDB-lite"/>
    </source>
</evidence>
<organism evidence="2 3">
    <name type="scientific">Leersia perrieri</name>
    <dbReference type="NCBI Taxonomy" id="77586"/>
    <lineage>
        <taxon>Eukaryota</taxon>
        <taxon>Viridiplantae</taxon>
        <taxon>Streptophyta</taxon>
        <taxon>Embryophyta</taxon>
        <taxon>Tracheophyta</taxon>
        <taxon>Spermatophyta</taxon>
        <taxon>Magnoliopsida</taxon>
        <taxon>Liliopsida</taxon>
        <taxon>Poales</taxon>
        <taxon>Poaceae</taxon>
        <taxon>BOP clade</taxon>
        <taxon>Oryzoideae</taxon>
        <taxon>Oryzeae</taxon>
        <taxon>Oryzinae</taxon>
        <taxon>Leersia</taxon>
    </lineage>
</organism>
<sequence>MGKEIKFPSSHHITGHALKLRRSSRSSSVRAQIFRQHSDNVLVGMKRTLTFYYGKGNTTECRKCGTKEFCLTSTSQLPSPVMRCATGYVFNPPFGCAKETIAKRNDDLSVVLHSALVLAPLVKTVVEPNKSWLICCIYKKRQHVLRVIVPPAIGNAREIIIPPANVHAREGEVHFIDFLRQAPRIHPSSRCSCIVGPCLAEGSDESTGASDENDNINSNSKESK</sequence>
<reference evidence="2 3" key="1">
    <citation type="submission" date="2012-08" db="EMBL/GenBank/DDBJ databases">
        <title>Oryza genome evolution.</title>
        <authorList>
            <person name="Wing R.A."/>
        </authorList>
    </citation>
    <scope>NUCLEOTIDE SEQUENCE</scope>
</reference>
<proteinExistence type="predicted"/>
<dbReference type="Gramene" id="LPERR11G10960.1">
    <property type="protein sequence ID" value="LPERR11G10960.1"/>
    <property type="gene ID" value="LPERR11G10960"/>
</dbReference>
<dbReference type="HOGENOM" id="CLU_035664_9_2_1"/>
<dbReference type="EnsemblPlants" id="LPERR11G10960.1">
    <property type="protein sequence ID" value="LPERR11G10960.1"/>
    <property type="gene ID" value="LPERR11G10960"/>
</dbReference>
<protein>
    <submittedName>
        <fullName evidence="2">Uncharacterized protein</fullName>
    </submittedName>
</protein>
<reference evidence="2" key="3">
    <citation type="submission" date="2015-04" db="UniProtKB">
        <authorList>
            <consortium name="EnsemblPlants"/>
        </authorList>
    </citation>
    <scope>IDENTIFICATION</scope>
</reference>
<dbReference type="AlphaFoldDB" id="A0A0D9XS52"/>
<name>A0A0D9XS52_9ORYZ</name>
<feature type="region of interest" description="Disordered" evidence="1">
    <location>
        <begin position="202"/>
        <end position="224"/>
    </location>
</feature>
<feature type="compositionally biased region" description="Polar residues" evidence="1">
    <location>
        <begin position="205"/>
        <end position="224"/>
    </location>
</feature>
<keyword evidence="3" id="KW-1185">Reference proteome</keyword>
<accession>A0A0D9XS52</accession>